<gene>
    <name evidence="1" type="ORF">F1189_11960</name>
</gene>
<dbReference type="EMBL" id="VWPK01000016">
    <property type="protein sequence ID" value="KAA5611967.1"/>
    <property type="molecule type" value="Genomic_DNA"/>
</dbReference>
<protein>
    <recommendedName>
        <fullName evidence="3">Damage-inducible mutagenesis protein</fullName>
    </recommendedName>
</protein>
<dbReference type="OrthoDB" id="7202530at2"/>
<dbReference type="InterPro" id="IPR017026">
    <property type="entry name" value="ImuA"/>
</dbReference>
<dbReference type="Gene3D" id="3.40.50.300">
    <property type="entry name" value="P-loop containing nucleotide triphosphate hydrolases"/>
    <property type="match status" value="1"/>
</dbReference>
<evidence type="ECO:0000313" key="2">
    <source>
        <dbReference type="Proteomes" id="UP000325255"/>
    </source>
</evidence>
<dbReference type="PIRSF" id="PIRSF034285">
    <property type="entry name" value="UCP034285"/>
    <property type="match status" value="1"/>
</dbReference>
<organism evidence="1 2">
    <name type="scientific">Rhodovastum atsumiense</name>
    <dbReference type="NCBI Taxonomy" id="504468"/>
    <lineage>
        <taxon>Bacteria</taxon>
        <taxon>Pseudomonadati</taxon>
        <taxon>Pseudomonadota</taxon>
        <taxon>Alphaproteobacteria</taxon>
        <taxon>Acetobacterales</taxon>
        <taxon>Acetobacteraceae</taxon>
        <taxon>Rhodovastum</taxon>
    </lineage>
</organism>
<comment type="caution">
    <text evidence="1">The sequence shown here is derived from an EMBL/GenBank/DDBJ whole genome shotgun (WGS) entry which is preliminary data.</text>
</comment>
<evidence type="ECO:0000313" key="1">
    <source>
        <dbReference type="EMBL" id="KAA5611967.1"/>
    </source>
</evidence>
<keyword evidence="2" id="KW-1185">Reference proteome</keyword>
<dbReference type="RefSeq" id="WP_150040977.1">
    <property type="nucleotide sequence ID" value="NZ_OW485601.1"/>
</dbReference>
<sequence length="232" mass="24012">MVAAPPSADRAAVLDQLRARIARLEGGGAAAAGVIPVCAEADRVLPRGGLARAALHEVLAADRGAAVGFCGLLLARAAGPVLWIGAEPDLWPPGLAAFGLSPADLVLVRAGRATDGLWALEEALRCPAVAGAVLMVDGHPPDMTATRRLQLAAEAGGGIGLLLLPDADRIHPSVACTRWRVAAEAVPDPERPCWRLTLLRGAGGRPAEWRLAWHAAERRLRPALVTALPVAS</sequence>
<dbReference type="AlphaFoldDB" id="A0A5M6IVV5"/>
<dbReference type="InterPro" id="IPR027417">
    <property type="entry name" value="P-loop_NTPase"/>
</dbReference>
<dbReference type="Proteomes" id="UP000325255">
    <property type="component" value="Unassembled WGS sequence"/>
</dbReference>
<reference evidence="1 2" key="1">
    <citation type="submission" date="2019-09" db="EMBL/GenBank/DDBJ databases">
        <title>Genome sequence of Rhodovastum atsumiense, a diverse member of the Acetobacteraceae family of non-sulfur purple photosynthetic bacteria.</title>
        <authorList>
            <person name="Meyer T."/>
            <person name="Kyndt J."/>
        </authorList>
    </citation>
    <scope>NUCLEOTIDE SEQUENCE [LARGE SCALE GENOMIC DNA]</scope>
    <source>
        <strain evidence="1 2">DSM 21279</strain>
    </source>
</reference>
<dbReference type="SUPFAM" id="SSF52540">
    <property type="entry name" value="P-loop containing nucleoside triphosphate hydrolases"/>
    <property type="match status" value="1"/>
</dbReference>
<name>A0A5M6IVV5_9PROT</name>
<accession>A0A5M6IVV5</accession>
<evidence type="ECO:0008006" key="3">
    <source>
        <dbReference type="Google" id="ProtNLM"/>
    </source>
</evidence>
<proteinExistence type="predicted"/>